<dbReference type="EMBL" id="JAVDXZ010000001">
    <property type="protein sequence ID" value="MDR7330240.1"/>
    <property type="molecule type" value="Genomic_DNA"/>
</dbReference>
<protein>
    <submittedName>
        <fullName evidence="1">Dihydrofolate reductase</fullName>
    </submittedName>
</protein>
<dbReference type="RefSeq" id="WP_290195740.1">
    <property type="nucleotide sequence ID" value="NZ_CP047654.1"/>
</dbReference>
<reference evidence="1" key="1">
    <citation type="submission" date="2023-07" db="EMBL/GenBank/DDBJ databases">
        <title>Sequencing the genomes of 1000 actinobacteria strains.</title>
        <authorList>
            <person name="Klenk H.-P."/>
        </authorList>
    </citation>
    <scope>NUCLEOTIDE SEQUENCE</scope>
    <source>
        <strain evidence="1">DSM 107476</strain>
    </source>
</reference>
<organism evidence="1 2">
    <name type="scientific">Corynebacterium guangdongense</name>
    <dbReference type="NCBI Taxonomy" id="1783348"/>
    <lineage>
        <taxon>Bacteria</taxon>
        <taxon>Bacillati</taxon>
        <taxon>Actinomycetota</taxon>
        <taxon>Actinomycetes</taxon>
        <taxon>Mycobacteriales</taxon>
        <taxon>Corynebacteriaceae</taxon>
        <taxon>Corynebacterium</taxon>
    </lineage>
</organism>
<keyword evidence="2" id="KW-1185">Reference proteome</keyword>
<sequence>MDFHYYTAATLNGFLADEADSLQWLFDVPGAAETEKGAGQFLAGISTLVMGSHTYEWLLREMDLLDNPGAWPYGGQKTFVFSSRDLPVPEGVDIEVVNGPVQSVIPEMTGEVWIIGGGDLAGQFLDAGALTTITLTLAPAFLATGKPLLPRNLFSDRLELTGATKKGQFVELAFDVTG</sequence>
<dbReference type="InterPro" id="IPR024072">
    <property type="entry name" value="DHFR-like_dom_sf"/>
</dbReference>
<comment type="caution">
    <text evidence="1">The sequence shown here is derived from an EMBL/GenBank/DDBJ whole genome shotgun (WGS) entry which is preliminary data.</text>
</comment>
<gene>
    <name evidence="1" type="ORF">J2S39_001916</name>
</gene>
<dbReference type="Gene3D" id="3.40.430.10">
    <property type="entry name" value="Dihydrofolate Reductase, subunit A"/>
    <property type="match status" value="1"/>
</dbReference>
<dbReference type="PANTHER" id="PTHR38011:SF11">
    <property type="entry name" value="2,5-DIAMINO-6-RIBOSYLAMINO-4(3H)-PYRIMIDINONE 5'-PHOSPHATE REDUCTASE"/>
    <property type="match status" value="1"/>
</dbReference>
<dbReference type="Proteomes" id="UP001180840">
    <property type="component" value="Unassembled WGS sequence"/>
</dbReference>
<dbReference type="PANTHER" id="PTHR38011">
    <property type="entry name" value="DIHYDROFOLATE REDUCTASE FAMILY PROTEIN (AFU_ORTHOLOGUE AFUA_8G06820)"/>
    <property type="match status" value="1"/>
</dbReference>
<proteinExistence type="predicted"/>
<dbReference type="SUPFAM" id="SSF53597">
    <property type="entry name" value="Dihydrofolate reductase-like"/>
    <property type="match status" value="1"/>
</dbReference>
<name>A0ABU1ZZ84_9CORY</name>
<accession>A0ABU1ZZ84</accession>
<dbReference type="InterPro" id="IPR050765">
    <property type="entry name" value="Riboflavin_Biosynth_HTPR"/>
</dbReference>
<evidence type="ECO:0000313" key="2">
    <source>
        <dbReference type="Proteomes" id="UP001180840"/>
    </source>
</evidence>
<evidence type="ECO:0000313" key="1">
    <source>
        <dbReference type="EMBL" id="MDR7330240.1"/>
    </source>
</evidence>